<organism evidence="3 4">
    <name type="scientific">Homoserinimonas aerilata</name>
    <dbReference type="NCBI Taxonomy" id="1162970"/>
    <lineage>
        <taxon>Bacteria</taxon>
        <taxon>Bacillati</taxon>
        <taxon>Actinomycetota</taxon>
        <taxon>Actinomycetes</taxon>
        <taxon>Micrococcales</taxon>
        <taxon>Microbacteriaceae</taxon>
        <taxon>Homoserinimonas</taxon>
    </lineage>
</organism>
<dbReference type="GO" id="GO:0050661">
    <property type="term" value="F:NADP binding"/>
    <property type="evidence" value="ECO:0007669"/>
    <property type="project" value="InterPro"/>
</dbReference>
<dbReference type="AlphaFoldDB" id="A0A542YAG6"/>
<dbReference type="EMBL" id="VFOM01000003">
    <property type="protein sequence ID" value="TQL45033.1"/>
    <property type="molecule type" value="Genomic_DNA"/>
</dbReference>
<dbReference type="InterPro" id="IPR015814">
    <property type="entry name" value="Pgluconate_DH_NAD-bd_C"/>
</dbReference>
<evidence type="ECO:0000313" key="4">
    <source>
        <dbReference type="Proteomes" id="UP000317998"/>
    </source>
</evidence>
<dbReference type="OrthoDB" id="943692at2"/>
<dbReference type="InterPro" id="IPR013328">
    <property type="entry name" value="6PGD_dom2"/>
</dbReference>
<evidence type="ECO:0000259" key="1">
    <source>
        <dbReference type="Pfam" id="PF03446"/>
    </source>
</evidence>
<dbReference type="InterPro" id="IPR006115">
    <property type="entry name" value="6PGDH_NADP-bd"/>
</dbReference>
<dbReference type="Pfam" id="PF03446">
    <property type="entry name" value="NAD_binding_2"/>
    <property type="match status" value="1"/>
</dbReference>
<reference evidence="3 4" key="1">
    <citation type="submission" date="2019-06" db="EMBL/GenBank/DDBJ databases">
        <title>Sequencing the genomes of 1000 actinobacteria strains.</title>
        <authorList>
            <person name="Klenk H.-P."/>
        </authorList>
    </citation>
    <scope>NUCLEOTIDE SEQUENCE [LARGE SCALE GENOMIC DNA]</scope>
    <source>
        <strain evidence="3 4">DSM 26477</strain>
    </source>
</reference>
<dbReference type="InterPro" id="IPR036291">
    <property type="entry name" value="NAD(P)-bd_dom_sf"/>
</dbReference>
<dbReference type="Proteomes" id="UP000317998">
    <property type="component" value="Unassembled WGS sequence"/>
</dbReference>
<evidence type="ECO:0000259" key="2">
    <source>
        <dbReference type="Pfam" id="PF09130"/>
    </source>
</evidence>
<feature type="domain" description="Phosphogluconate dehydrogenase NAD-binding putative C-terminal" evidence="2">
    <location>
        <begin position="184"/>
        <end position="250"/>
    </location>
</feature>
<dbReference type="Gene3D" id="3.40.50.720">
    <property type="entry name" value="NAD(P)-binding Rossmann-like Domain"/>
    <property type="match status" value="1"/>
</dbReference>
<feature type="domain" description="6-phosphogluconate dehydrogenase NADP-binding" evidence="1">
    <location>
        <begin position="3"/>
        <end position="133"/>
    </location>
</feature>
<evidence type="ECO:0000313" key="3">
    <source>
        <dbReference type="EMBL" id="TQL45033.1"/>
    </source>
</evidence>
<dbReference type="Gene3D" id="1.10.1040.10">
    <property type="entry name" value="N-(1-d-carboxylethyl)-l-norvaline Dehydrogenase, domain 2"/>
    <property type="match status" value="1"/>
</dbReference>
<dbReference type="Pfam" id="PF09130">
    <property type="entry name" value="DUF1932"/>
    <property type="match status" value="1"/>
</dbReference>
<proteinExistence type="predicted"/>
<name>A0A542YAG6_9MICO</name>
<dbReference type="SUPFAM" id="SSF51735">
    <property type="entry name" value="NAD(P)-binding Rossmann-fold domains"/>
    <property type="match status" value="1"/>
</dbReference>
<dbReference type="InterPro" id="IPR008927">
    <property type="entry name" value="6-PGluconate_DH-like_C_sf"/>
</dbReference>
<gene>
    <name evidence="3" type="ORF">FB562_2443</name>
</gene>
<keyword evidence="4" id="KW-1185">Reference proteome</keyword>
<protein>
    <submittedName>
        <fullName evidence="3">3-hydroxyisobutyrate dehydrogenase-like beta-hydroxyacid dehydrogenase</fullName>
    </submittedName>
</protein>
<accession>A0A542YAG6</accession>
<dbReference type="SUPFAM" id="SSF48179">
    <property type="entry name" value="6-phosphogluconate dehydrogenase C-terminal domain-like"/>
    <property type="match status" value="1"/>
</dbReference>
<sequence length="266" mass="27250">MRTITVLGFGEAGRLYAADLAAAGARVKGYDPFARFEHEGVTQFDDIAAALDGADLAISLVGARASEAVAMQALPHLGNGAIFADLNTASPASKAAIAASAADTGVLFADVAVLAPVPRAGARTPLMASGTGADALRDMLMPFGVPVESIGGVAGDAAGRKLLRSVFMKGLAGVVIETAEAGRRAGSEEWVRGQMADELGPDGAGLVERLITGSHAHSGRRRHEIQDALDYVRDLGLEGWMSAGALEWLSSIDDAKQAAASDAVQN</sequence>
<comment type="caution">
    <text evidence="3">The sequence shown here is derived from an EMBL/GenBank/DDBJ whole genome shotgun (WGS) entry which is preliminary data.</text>
</comment>